<evidence type="ECO:0000313" key="2">
    <source>
        <dbReference type="EMBL" id="CAG6671709.1"/>
    </source>
</evidence>
<keyword evidence="1" id="KW-0472">Membrane</keyword>
<proteinExistence type="predicted"/>
<sequence length="99" mass="11441">MSFLNFYLSSYSLNLGVPFLPIPKSPSTYRIETKLSYVEISDPKQLLSVLTIFVCLLARILFFVFRSKENSSFFSVFRSWWGFKLNLLLLVTNSIGTLK</sequence>
<keyword evidence="1" id="KW-0812">Transmembrane</keyword>
<dbReference type="EMBL" id="HBUF01226691">
    <property type="protein sequence ID" value="CAG6671709.1"/>
    <property type="molecule type" value="Transcribed_RNA"/>
</dbReference>
<reference evidence="2" key="1">
    <citation type="submission" date="2021-05" db="EMBL/GenBank/DDBJ databases">
        <authorList>
            <person name="Alioto T."/>
            <person name="Alioto T."/>
            <person name="Gomez Garrido J."/>
        </authorList>
    </citation>
    <scope>NUCLEOTIDE SEQUENCE</scope>
</reference>
<dbReference type="AlphaFoldDB" id="A0A8D8SKZ6"/>
<name>A0A8D8SKZ6_9HEMI</name>
<evidence type="ECO:0000256" key="1">
    <source>
        <dbReference type="SAM" id="Phobius"/>
    </source>
</evidence>
<accession>A0A8D8SKZ6</accession>
<protein>
    <submittedName>
        <fullName evidence="2">Uncharacterized protein</fullName>
    </submittedName>
</protein>
<organism evidence="2">
    <name type="scientific">Cacopsylla melanoneura</name>
    <dbReference type="NCBI Taxonomy" id="428564"/>
    <lineage>
        <taxon>Eukaryota</taxon>
        <taxon>Metazoa</taxon>
        <taxon>Ecdysozoa</taxon>
        <taxon>Arthropoda</taxon>
        <taxon>Hexapoda</taxon>
        <taxon>Insecta</taxon>
        <taxon>Pterygota</taxon>
        <taxon>Neoptera</taxon>
        <taxon>Paraneoptera</taxon>
        <taxon>Hemiptera</taxon>
        <taxon>Sternorrhyncha</taxon>
        <taxon>Psylloidea</taxon>
        <taxon>Psyllidae</taxon>
        <taxon>Psyllinae</taxon>
        <taxon>Cacopsylla</taxon>
    </lineage>
</organism>
<feature type="transmembrane region" description="Helical" evidence="1">
    <location>
        <begin position="46"/>
        <end position="65"/>
    </location>
</feature>
<keyword evidence="1" id="KW-1133">Transmembrane helix</keyword>